<dbReference type="Proteomes" id="UP001501153">
    <property type="component" value="Unassembled WGS sequence"/>
</dbReference>
<name>A0ABP8I2S0_9BACT</name>
<sequence>MDKEAVARNLLLQRQQRGLTQEQLAERAGVTTRTIQRIEAGSGAPHLSTLSLLAGALELPVQDLMKNPELLADGPKATVAGSNLMLLHLLPLLGLLLPFANVLAPLFYWLYKRTDNRCYDAHAPAVVNFQATMTFGIGVAVVLLVLYFPVGLLLLGLCYGLIVGFSIRNARRAWRGQPACYPLSLPLLKGR</sequence>
<keyword evidence="5 6" id="KW-0472">Membrane</keyword>
<keyword evidence="2 6" id="KW-0812">Transmembrane</keyword>
<evidence type="ECO:0000313" key="9">
    <source>
        <dbReference type="Proteomes" id="UP001501153"/>
    </source>
</evidence>
<dbReference type="InterPro" id="IPR001387">
    <property type="entry name" value="Cro/C1-type_HTH"/>
</dbReference>
<evidence type="ECO:0000256" key="3">
    <source>
        <dbReference type="ARBA" id="ARBA00022989"/>
    </source>
</evidence>
<feature type="domain" description="HTH cro/C1-type" evidence="7">
    <location>
        <begin position="10"/>
        <end position="64"/>
    </location>
</feature>
<dbReference type="RefSeq" id="WP_345233942.1">
    <property type="nucleotide sequence ID" value="NZ_BAABGZ010000010.1"/>
</dbReference>
<evidence type="ECO:0000256" key="2">
    <source>
        <dbReference type="ARBA" id="ARBA00022692"/>
    </source>
</evidence>
<keyword evidence="4" id="KW-0238">DNA-binding</keyword>
<evidence type="ECO:0000256" key="4">
    <source>
        <dbReference type="ARBA" id="ARBA00023125"/>
    </source>
</evidence>
<dbReference type="EMBL" id="BAABGZ010000010">
    <property type="protein sequence ID" value="GAA4350070.1"/>
    <property type="molecule type" value="Genomic_DNA"/>
</dbReference>
<dbReference type="PANTHER" id="PTHR46797:SF1">
    <property type="entry name" value="METHYLPHOSPHONATE SYNTHASE"/>
    <property type="match status" value="1"/>
</dbReference>
<evidence type="ECO:0000256" key="5">
    <source>
        <dbReference type="ARBA" id="ARBA00023136"/>
    </source>
</evidence>
<dbReference type="Pfam" id="PF09685">
    <property type="entry name" value="MamF_MmsF"/>
    <property type="match status" value="1"/>
</dbReference>
<dbReference type="SUPFAM" id="SSF47413">
    <property type="entry name" value="lambda repressor-like DNA-binding domains"/>
    <property type="match status" value="1"/>
</dbReference>
<keyword evidence="3 6" id="KW-1133">Transmembrane helix</keyword>
<dbReference type="CDD" id="cd00093">
    <property type="entry name" value="HTH_XRE"/>
    <property type="match status" value="1"/>
</dbReference>
<dbReference type="PANTHER" id="PTHR46797">
    <property type="entry name" value="HTH-TYPE TRANSCRIPTIONAL REGULATOR"/>
    <property type="match status" value="1"/>
</dbReference>
<keyword evidence="9" id="KW-1185">Reference proteome</keyword>
<evidence type="ECO:0000259" key="7">
    <source>
        <dbReference type="PROSITE" id="PS50943"/>
    </source>
</evidence>
<gene>
    <name evidence="8" type="ORF">GCM10023185_07410</name>
</gene>
<dbReference type="InterPro" id="IPR050807">
    <property type="entry name" value="TransReg_Diox_bact_type"/>
</dbReference>
<feature type="transmembrane region" description="Helical" evidence="6">
    <location>
        <begin position="131"/>
        <end position="162"/>
    </location>
</feature>
<feature type="transmembrane region" description="Helical" evidence="6">
    <location>
        <begin position="86"/>
        <end position="111"/>
    </location>
</feature>
<evidence type="ECO:0000313" key="8">
    <source>
        <dbReference type="EMBL" id="GAA4350070.1"/>
    </source>
</evidence>
<reference evidence="9" key="1">
    <citation type="journal article" date="2019" name="Int. J. Syst. Evol. Microbiol.">
        <title>The Global Catalogue of Microorganisms (GCM) 10K type strain sequencing project: providing services to taxonomists for standard genome sequencing and annotation.</title>
        <authorList>
            <consortium name="The Broad Institute Genomics Platform"/>
            <consortium name="The Broad Institute Genome Sequencing Center for Infectious Disease"/>
            <person name="Wu L."/>
            <person name="Ma J."/>
        </authorList>
    </citation>
    <scope>NUCLEOTIDE SEQUENCE [LARGE SCALE GENOMIC DNA]</scope>
    <source>
        <strain evidence="9">JCM 17923</strain>
    </source>
</reference>
<protein>
    <recommendedName>
        <fullName evidence="7">HTH cro/C1-type domain-containing protein</fullName>
    </recommendedName>
</protein>
<evidence type="ECO:0000256" key="1">
    <source>
        <dbReference type="ARBA" id="ARBA00004141"/>
    </source>
</evidence>
<accession>A0ABP8I2S0</accession>
<dbReference type="Gene3D" id="1.10.260.40">
    <property type="entry name" value="lambda repressor-like DNA-binding domains"/>
    <property type="match status" value="1"/>
</dbReference>
<dbReference type="InterPro" id="IPR010982">
    <property type="entry name" value="Lambda_DNA-bd_dom_sf"/>
</dbReference>
<dbReference type="SMART" id="SM00530">
    <property type="entry name" value="HTH_XRE"/>
    <property type="match status" value="1"/>
</dbReference>
<proteinExistence type="predicted"/>
<evidence type="ECO:0000256" key="6">
    <source>
        <dbReference type="SAM" id="Phobius"/>
    </source>
</evidence>
<comment type="caution">
    <text evidence="8">The sequence shown here is derived from an EMBL/GenBank/DDBJ whole genome shotgun (WGS) entry which is preliminary data.</text>
</comment>
<comment type="subcellular location">
    <subcellularLocation>
        <location evidence="1">Membrane</location>
        <topology evidence="1">Multi-pass membrane protein</topology>
    </subcellularLocation>
</comment>
<dbReference type="Pfam" id="PF01381">
    <property type="entry name" value="HTH_3"/>
    <property type="match status" value="1"/>
</dbReference>
<dbReference type="InterPro" id="IPR019109">
    <property type="entry name" value="MamF_MmsF"/>
</dbReference>
<dbReference type="PROSITE" id="PS50943">
    <property type="entry name" value="HTH_CROC1"/>
    <property type="match status" value="1"/>
</dbReference>
<organism evidence="8 9">
    <name type="scientific">Hymenobacter saemangeumensis</name>
    <dbReference type="NCBI Taxonomy" id="1084522"/>
    <lineage>
        <taxon>Bacteria</taxon>
        <taxon>Pseudomonadati</taxon>
        <taxon>Bacteroidota</taxon>
        <taxon>Cytophagia</taxon>
        <taxon>Cytophagales</taxon>
        <taxon>Hymenobacteraceae</taxon>
        <taxon>Hymenobacter</taxon>
    </lineage>
</organism>